<protein>
    <recommendedName>
        <fullName evidence="7">Small-conductance mechanosensitive channel</fullName>
    </recommendedName>
</protein>
<comment type="caution">
    <text evidence="11">The sequence shown here is derived from an EMBL/GenBank/DDBJ whole genome shotgun (WGS) entry which is preliminary data.</text>
</comment>
<dbReference type="Gene3D" id="2.30.30.60">
    <property type="match status" value="1"/>
</dbReference>
<evidence type="ECO:0000259" key="10">
    <source>
        <dbReference type="Pfam" id="PF21088"/>
    </source>
</evidence>
<dbReference type="Pfam" id="PF21088">
    <property type="entry name" value="MS_channel_1st"/>
    <property type="match status" value="1"/>
</dbReference>
<accession>A0ABP7PUU6</accession>
<dbReference type="InterPro" id="IPR011014">
    <property type="entry name" value="MscS_channel_TM-2"/>
</dbReference>
<sequence length="285" mass="31580">MSSDLKHLWENMDNIQPHLDHAIELAIAYIPQLLLALLTLIVGLWIISHVLSLFRTRLAKRFDPTLSQFVLSLGSVILKALLLVSVASMIGIETTSFIAVLGAVGLAIGLALQGNLSNFASGVIILIFKPFRVGDVIEGAGHSGVIKEIQIFTTVMTTFDNRRVIIPNSSLVTDPIVNINAEPTRRVDFKFGISYDDDIPLTKQQLTKLIEADERILKDPAPVVVLSELGDSSVNFTVRVWVNTADYWGVYFSMMEDVKLTFDAMDISIPYPQRDVHIYQKQSAA</sequence>
<dbReference type="SUPFAM" id="SSF50182">
    <property type="entry name" value="Sm-like ribonucleoproteins"/>
    <property type="match status" value="1"/>
</dbReference>
<keyword evidence="6 7" id="KW-0472">Membrane</keyword>
<keyword evidence="12" id="KW-1185">Reference proteome</keyword>
<dbReference type="InterPro" id="IPR023408">
    <property type="entry name" value="MscS_beta-dom_sf"/>
</dbReference>
<dbReference type="PANTHER" id="PTHR30221:SF1">
    <property type="entry name" value="SMALL-CONDUCTANCE MECHANOSENSITIVE CHANNEL"/>
    <property type="match status" value="1"/>
</dbReference>
<comment type="caution">
    <text evidence="7">Lacks conserved residue(s) required for the propagation of feature annotation.</text>
</comment>
<keyword evidence="7" id="KW-0407">Ion channel</keyword>
<keyword evidence="7" id="KW-0997">Cell inner membrane</keyword>
<evidence type="ECO:0000259" key="9">
    <source>
        <dbReference type="Pfam" id="PF21082"/>
    </source>
</evidence>
<keyword evidence="4 7" id="KW-0812">Transmembrane</keyword>
<organism evidence="11 12">
    <name type="scientific">Allohahella marinimesophila</name>
    <dbReference type="NCBI Taxonomy" id="1054972"/>
    <lineage>
        <taxon>Bacteria</taxon>
        <taxon>Pseudomonadati</taxon>
        <taxon>Pseudomonadota</taxon>
        <taxon>Gammaproteobacteria</taxon>
        <taxon>Oceanospirillales</taxon>
        <taxon>Hahellaceae</taxon>
        <taxon>Allohahella</taxon>
    </lineage>
</organism>
<dbReference type="EMBL" id="BAABBO010000014">
    <property type="protein sequence ID" value="GAA3971667.1"/>
    <property type="molecule type" value="Genomic_DNA"/>
</dbReference>
<evidence type="ECO:0000256" key="5">
    <source>
        <dbReference type="ARBA" id="ARBA00022989"/>
    </source>
</evidence>
<evidence type="ECO:0000256" key="4">
    <source>
        <dbReference type="ARBA" id="ARBA00022692"/>
    </source>
</evidence>
<comment type="subunit">
    <text evidence="7">Homoheptamer.</text>
</comment>
<dbReference type="SUPFAM" id="SSF82689">
    <property type="entry name" value="Mechanosensitive channel protein MscS (YggB), C-terminal domain"/>
    <property type="match status" value="1"/>
</dbReference>
<comment type="subcellular location">
    <subcellularLocation>
        <location evidence="7">Cell inner membrane</location>
        <topology evidence="7">Multi-pass membrane protein</topology>
    </subcellularLocation>
    <subcellularLocation>
        <location evidence="1">Cell membrane</location>
        <topology evidence="1">Multi-pass membrane protein</topology>
    </subcellularLocation>
</comment>
<evidence type="ECO:0000256" key="3">
    <source>
        <dbReference type="ARBA" id="ARBA00022475"/>
    </source>
</evidence>
<feature type="transmembrane region" description="Helical" evidence="7">
    <location>
        <begin position="69"/>
        <end position="92"/>
    </location>
</feature>
<dbReference type="Gene3D" id="1.10.287.1260">
    <property type="match status" value="1"/>
</dbReference>
<feature type="transmembrane region" description="Helical" evidence="7">
    <location>
        <begin position="98"/>
        <end position="128"/>
    </location>
</feature>
<gene>
    <name evidence="11" type="ORF">GCM10022278_31320</name>
</gene>
<comment type="similarity">
    <text evidence="2 7">Belongs to the MscS (TC 1.A.23) family.</text>
</comment>
<dbReference type="Pfam" id="PF00924">
    <property type="entry name" value="MS_channel_2nd"/>
    <property type="match status" value="1"/>
</dbReference>
<evidence type="ECO:0000313" key="11">
    <source>
        <dbReference type="EMBL" id="GAA3971667.1"/>
    </source>
</evidence>
<dbReference type="Pfam" id="PF21082">
    <property type="entry name" value="MS_channel_3rd"/>
    <property type="match status" value="1"/>
</dbReference>
<name>A0ABP7PUU6_9GAMM</name>
<evidence type="ECO:0000256" key="7">
    <source>
        <dbReference type="RuleBase" id="RU369025"/>
    </source>
</evidence>
<evidence type="ECO:0000256" key="1">
    <source>
        <dbReference type="ARBA" id="ARBA00004651"/>
    </source>
</evidence>
<feature type="domain" description="Mechanosensitive ion channel MscS" evidence="8">
    <location>
        <begin position="116"/>
        <end position="180"/>
    </location>
</feature>
<feature type="transmembrane region" description="Helical" evidence="7">
    <location>
        <begin position="26"/>
        <end position="48"/>
    </location>
</feature>
<evidence type="ECO:0000259" key="8">
    <source>
        <dbReference type="Pfam" id="PF00924"/>
    </source>
</evidence>
<keyword evidence="5 7" id="KW-1133">Transmembrane helix</keyword>
<dbReference type="InterPro" id="IPR049142">
    <property type="entry name" value="MS_channel_1st"/>
</dbReference>
<dbReference type="InterPro" id="IPR049278">
    <property type="entry name" value="MS_channel_C"/>
</dbReference>
<evidence type="ECO:0000313" key="12">
    <source>
        <dbReference type="Proteomes" id="UP001501337"/>
    </source>
</evidence>
<keyword evidence="7" id="KW-0813">Transport</keyword>
<proteinExistence type="inferred from homology"/>
<feature type="domain" description="Mechanosensitive ion channel MscS C-terminal" evidence="9">
    <location>
        <begin position="187"/>
        <end position="269"/>
    </location>
</feature>
<dbReference type="InterPro" id="IPR011066">
    <property type="entry name" value="MscS_channel_C_sf"/>
</dbReference>
<dbReference type="PANTHER" id="PTHR30221">
    <property type="entry name" value="SMALL-CONDUCTANCE MECHANOSENSITIVE CHANNEL"/>
    <property type="match status" value="1"/>
</dbReference>
<dbReference type="InterPro" id="IPR045275">
    <property type="entry name" value="MscS_archaea/bacteria_type"/>
</dbReference>
<dbReference type="SUPFAM" id="SSF82861">
    <property type="entry name" value="Mechanosensitive channel protein MscS (YggB), transmembrane region"/>
    <property type="match status" value="1"/>
</dbReference>
<dbReference type="Proteomes" id="UP001501337">
    <property type="component" value="Unassembled WGS sequence"/>
</dbReference>
<keyword evidence="7" id="KW-0406">Ion transport</keyword>
<evidence type="ECO:0000256" key="6">
    <source>
        <dbReference type="ARBA" id="ARBA00023136"/>
    </source>
</evidence>
<evidence type="ECO:0000256" key="2">
    <source>
        <dbReference type="ARBA" id="ARBA00008017"/>
    </source>
</evidence>
<dbReference type="Gene3D" id="3.30.70.100">
    <property type="match status" value="1"/>
</dbReference>
<comment type="function">
    <text evidence="7">Mechanosensitive channel that participates in the regulation of osmotic pressure changes within the cell, opening in response to stretch forces in the membrane lipid bilayer, without the need for other proteins. Contributes to normal resistance to hypoosmotic shock. Forms an ion channel of 1.0 nanosiemens conductance with a slight preference for anions.</text>
</comment>
<feature type="domain" description="Mechanosensitive ion channel transmembrane helices 2/3" evidence="10">
    <location>
        <begin position="76"/>
        <end position="113"/>
    </location>
</feature>
<reference evidence="12" key="1">
    <citation type="journal article" date="2019" name="Int. J. Syst. Evol. Microbiol.">
        <title>The Global Catalogue of Microorganisms (GCM) 10K type strain sequencing project: providing services to taxonomists for standard genome sequencing and annotation.</title>
        <authorList>
            <consortium name="The Broad Institute Genomics Platform"/>
            <consortium name="The Broad Institute Genome Sequencing Center for Infectious Disease"/>
            <person name="Wu L."/>
            <person name="Ma J."/>
        </authorList>
    </citation>
    <scope>NUCLEOTIDE SEQUENCE [LARGE SCALE GENOMIC DNA]</scope>
    <source>
        <strain evidence="12">JCM 17555</strain>
    </source>
</reference>
<keyword evidence="3" id="KW-1003">Cell membrane</keyword>
<dbReference type="InterPro" id="IPR010920">
    <property type="entry name" value="LSM_dom_sf"/>
</dbReference>
<dbReference type="InterPro" id="IPR006685">
    <property type="entry name" value="MscS_channel_2nd"/>
</dbReference>